<dbReference type="Gene3D" id="3.30.1330.10">
    <property type="entry name" value="PurM-like, N-terminal domain"/>
    <property type="match status" value="1"/>
</dbReference>
<comment type="miscellaneous">
    <text evidence="2">Reaction mechanism of ThiL seems to utilize a direct, inline transfer of the gamma-phosphate of ATP to TMP rather than a phosphorylated enzyme intermediate.</text>
</comment>
<dbReference type="InterPro" id="IPR010918">
    <property type="entry name" value="PurM-like_C_dom"/>
</dbReference>
<dbReference type="EC" id="2.7.4.16" evidence="2"/>
<dbReference type="InterPro" id="IPR006283">
    <property type="entry name" value="ThiL-like"/>
</dbReference>
<reference evidence="5 6" key="1">
    <citation type="journal article" date="2014" name="ISME J.">
        <title>Candidatus Competibacter-lineage genomes retrieved from metagenomes reveal functional metabolic diversity.</title>
        <authorList>
            <person name="McIlroy S.J."/>
            <person name="Albertsen M."/>
            <person name="Andresen E.K."/>
            <person name="Saunders A.M."/>
            <person name="Kristiansen R."/>
            <person name="Stokholm-Bjerregaard M."/>
            <person name="Nielsen K.L."/>
            <person name="Nielsen P.H."/>
        </authorList>
    </citation>
    <scope>NUCLEOTIDE SEQUENCE [LARGE SCALE GENOMIC DNA]</scope>
    <source>
        <strain evidence="5 6">Run_B_J11</strain>
    </source>
</reference>
<keyword evidence="2 5" id="KW-0418">Kinase</keyword>
<dbReference type="Pfam" id="PF00586">
    <property type="entry name" value="AIRS"/>
    <property type="match status" value="1"/>
</dbReference>
<comment type="catalytic activity">
    <reaction evidence="2">
        <text>thiamine phosphate + ATP = thiamine diphosphate + ADP</text>
        <dbReference type="Rhea" id="RHEA:15913"/>
        <dbReference type="ChEBI" id="CHEBI:30616"/>
        <dbReference type="ChEBI" id="CHEBI:37575"/>
        <dbReference type="ChEBI" id="CHEBI:58937"/>
        <dbReference type="ChEBI" id="CHEBI:456216"/>
        <dbReference type="EC" id="2.7.4.16"/>
    </reaction>
</comment>
<sequence>MTLPTSEFSLIDRYFADHAPNRHDVALGIGDDCALLIPPVGQQLAVTLDTLVADVHFFAAADPEGIGHKALAVNLSDLAAMGATPAWATLALTLPKVDEVWLAAFCRGLFALADQHGVQLVGGDTTHGPVTVITLQAHGFVPPDLALRRDGAKPGDGVYVTGTLGDAGLALAAALGKATIAVGQHSYVQARLERPEPRLAEGVALRAIASAAIDISDGLAQDLGHILERSQVGAQVEVERLPLSPAFNASLDRETALVTALSSGDDYELCFTVPPERVARLETVAAAWECRCTRIGVIEAEPGLRLFRADGYAFRLERQGYDHFG</sequence>
<feature type="binding site" evidence="2">
    <location>
        <position position="77"/>
    </location>
    <ligand>
        <name>Mg(2+)</name>
        <dbReference type="ChEBI" id="CHEBI:18420"/>
        <label>2</label>
    </ligand>
</feature>
<keyword evidence="2" id="KW-0460">Magnesium</keyword>
<dbReference type="Gene3D" id="3.90.650.10">
    <property type="entry name" value="PurM-like C-terminal domain"/>
    <property type="match status" value="1"/>
</dbReference>
<dbReference type="PIRSF" id="PIRSF005303">
    <property type="entry name" value="Thiam_monoph_kin"/>
    <property type="match status" value="1"/>
</dbReference>
<dbReference type="InterPro" id="IPR036921">
    <property type="entry name" value="PurM-like_N_sf"/>
</dbReference>
<dbReference type="NCBIfam" id="TIGR01379">
    <property type="entry name" value="thiL"/>
    <property type="match status" value="1"/>
</dbReference>
<dbReference type="GO" id="GO:0009229">
    <property type="term" value="P:thiamine diphosphate biosynthetic process"/>
    <property type="evidence" value="ECO:0007669"/>
    <property type="project" value="UniProtKB-UniRule"/>
</dbReference>
<dbReference type="InterPro" id="IPR036676">
    <property type="entry name" value="PurM-like_C_sf"/>
</dbReference>
<dbReference type="PANTHER" id="PTHR30270">
    <property type="entry name" value="THIAMINE-MONOPHOSPHATE KINASE"/>
    <property type="match status" value="1"/>
</dbReference>
<keyword evidence="2" id="KW-0479">Metal-binding</keyword>
<keyword evidence="2" id="KW-0547">Nucleotide-binding</keyword>
<protein>
    <recommendedName>
        <fullName evidence="2">Thiamine-monophosphate kinase</fullName>
        <shortName evidence="2">TMP kinase</shortName>
        <shortName evidence="2">Thiamine-phosphate kinase</shortName>
        <ecNumber evidence="2">2.7.4.16</ecNumber>
    </recommendedName>
</protein>
<feature type="binding site" evidence="2">
    <location>
        <position position="77"/>
    </location>
    <ligand>
        <name>Mg(2+)</name>
        <dbReference type="ChEBI" id="CHEBI:18420"/>
        <label>3</label>
    </ligand>
</feature>
<keyword evidence="2" id="KW-0067">ATP-binding</keyword>
<feature type="binding site" evidence="2">
    <location>
        <position position="149"/>
    </location>
    <ligand>
        <name>ATP</name>
        <dbReference type="ChEBI" id="CHEBI:30616"/>
    </ligand>
</feature>
<name>A0A7U7J2R1_9GAMM</name>
<accession>A0A7U7J2R1</accession>
<organism evidence="5 6">
    <name type="scientific">Candidatus Contendobacter odensis Run_B_J11</name>
    <dbReference type="NCBI Taxonomy" id="1400861"/>
    <lineage>
        <taxon>Bacteria</taxon>
        <taxon>Pseudomonadati</taxon>
        <taxon>Pseudomonadota</taxon>
        <taxon>Gammaproteobacteria</taxon>
        <taxon>Candidatus Competibacteraceae</taxon>
        <taxon>Candidatus Contendibacter</taxon>
    </lineage>
</organism>
<dbReference type="AlphaFoldDB" id="A0A7U7J2R1"/>
<feature type="binding site" evidence="2">
    <location>
        <position position="124"/>
    </location>
    <ligand>
        <name>Mg(2+)</name>
        <dbReference type="ChEBI" id="CHEBI:18420"/>
        <label>1</label>
    </ligand>
</feature>
<dbReference type="Pfam" id="PF02769">
    <property type="entry name" value="AIRS_C"/>
    <property type="match status" value="1"/>
</dbReference>
<evidence type="ECO:0000313" key="6">
    <source>
        <dbReference type="Proteomes" id="UP000019184"/>
    </source>
</evidence>
<feature type="binding site" evidence="2">
    <location>
        <position position="49"/>
    </location>
    <ligand>
        <name>Mg(2+)</name>
        <dbReference type="ChEBI" id="CHEBI:18420"/>
        <label>1</label>
    </ligand>
</feature>
<dbReference type="GO" id="GO:0000287">
    <property type="term" value="F:magnesium ion binding"/>
    <property type="evidence" value="ECO:0007669"/>
    <property type="project" value="UniProtKB-UniRule"/>
</dbReference>
<feature type="binding site" evidence="2">
    <location>
        <position position="217"/>
    </location>
    <ligand>
        <name>Mg(2+)</name>
        <dbReference type="ChEBI" id="CHEBI:18420"/>
        <label>5</label>
    </ligand>
</feature>
<proteinExistence type="inferred from homology"/>
<feature type="binding site" evidence="2">
    <location>
        <position position="56"/>
    </location>
    <ligand>
        <name>substrate</name>
    </ligand>
</feature>
<feature type="binding site" evidence="2">
    <location>
        <begin position="123"/>
        <end position="124"/>
    </location>
    <ligand>
        <name>ATP</name>
        <dbReference type="ChEBI" id="CHEBI:30616"/>
    </ligand>
</feature>
<evidence type="ECO:0000259" key="4">
    <source>
        <dbReference type="Pfam" id="PF02769"/>
    </source>
</evidence>
<dbReference type="OrthoDB" id="9802811at2"/>
<comment type="similarity">
    <text evidence="2">Belongs to the thiamine-monophosphate kinase family.</text>
</comment>
<keyword evidence="2 5" id="KW-0808">Transferase</keyword>
<evidence type="ECO:0000313" key="5">
    <source>
        <dbReference type="EMBL" id="CDH43449.1"/>
    </source>
</evidence>
<comment type="pathway">
    <text evidence="2">Cofactor biosynthesis; thiamine diphosphate biosynthesis; thiamine diphosphate from thiamine phosphate: step 1/1.</text>
</comment>
<dbReference type="HAMAP" id="MF_02128">
    <property type="entry name" value="TMP_kinase"/>
    <property type="match status" value="1"/>
</dbReference>
<dbReference type="EMBL" id="CBTK010000024">
    <property type="protein sequence ID" value="CDH43449.1"/>
    <property type="molecule type" value="Genomic_DNA"/>
</dbReference>
<dbReference type="RefSeq" id="WP_034430472.1">
    <property type="nucleotide sequence ID" value="NZ_CBTK010000024.1"/>
</dbReference>
<dbReference type="SUPFAM" id="SSF55326">
    <property type="entry name" value="PurM N-terminal domain-like"/>
    <property type="match status" value="1"/>
</dbReference>
<comment type="function">
    <text evidence="2">Catalyzes the ATP-dependent phosphorylation of thiamine-monophosphate (TMP) to form thiamine-pyrophosphate (TPP), the active form of vitamin B1.</text>
</comment>
<keyword evidence="1 2" id="KW-0784">Thiamine biosynthesis</keyword>
<evidence type="ECO:0000256" key="1">
    <source>
        <dbReference type="ARBA" id="ARBA00022977"/>
    </source>
</evidence>
<feature type="domain" description="PurM-like N-terminal" evidence="3">
    <location>
        <begin position="30"/>
        <end position="140"/>
    </location>
</feature>
<feature type="binding site" evidence="2">
    <location>
        <position position="214"/>
    </location>
    <ligand>
        <name>Mg(2+)</name>
        <dbReference type="ChEBI" id="CHEBI:18420"/>
        <label>3</label>
    </ligand>
</feature>
<dbReference type="Proteomes" id="UP000019184">
    <property type="component" value="Unassembled WGS sequence"/>
</dbReference>
<feature type="domain" description="PurM-like C-terminal" evidence="4">
    <location>
        <begin position="153"/>
        <end position="306"/>
    </location>
</feature>
<dbReference type="GO" id="GO:0005524">
    <property type="term" value="F:ATP binding"/>
    <property type="evidence" value="ECO:0007669"/>
    <property type="project" value="UniProtKB-UniRule"/>
</dbReference>
<feature type="binding site" evidence="2">
    <location>
        <position position="47"/>
    </location>
    <ligand>
        <name>Mg(2+)</name>
        <dbReference type="ChEBI" id="CHEBI:18420"/>
        <label>4</label>
    </ligand>
</feature>
<dbReference type="CDD" id="cd02194">
    <property type="entry name" value="ThiL"/>
    <property type="match status" value="1"/>
</dbReference>
<feature type="binding site" evidence="2">
    <location>
        <position position="77"/>
    </location>
    <ligand>
        <name>Mg(2+)</name>
        <dbReference type="ChEBI" id="CHEBI:18420"/>
        <label>4</label>
    </ligand>
</feature>
<feature type="binding site" evidence="2">
    <location>
        <position position="265"/>
    </location>
    <ligand>
        <name>substrate</name>
    </ligand>
</feature>
<feature type="binding site" evidence="2">
    <location>
        <position position="32"/>
    </location>
    <ligand>
        <name>Mg(2+)</name>
        <dbReference type="ChEBI" id="CHEBI:18420"/>
        <label>4</label>
    </ligand>
</feature>
<gene>
    <name evidence="2 5" type="primary">thiL</name>
    <name evidence="5" type="ORF">BN874_120100</name>
</gene>
<evidence type="ECO:0000259" key="3">
    <source>
        <dbReference type="Pfam" id="PF00586"/>
    </source>
</evidence>
<keyword evidence="6" id="KW-1185">Reference proteome</keyword>
<comment type="caution">
    <text evidence="2">Lacks conserved residue(s) required for the propagation of feature annotation.</text>
</comment>
<feature type="binding site" evidence="2">
    <location>
        <position position="49"/>
    </location>
    <ligand>
        <name>Mg(2+)</name>
        <dbReference type="ChEBI" id="CHEBI:18420"/>
        <label>2</label>
    </ligand>
</feature>
<dbReference type="GO" id="GO:0009030">
    <property type="term" value="F:thiamine-phosphate kinase activity"/>
    <property type="evidence" value="ECO:0007669"/>
    <property type="project" value="UniProtKB-UniRule"/>
</dbReference>
<dbReference type="PANTHER" id="PTHR30270:SF0">
    <property type="entry name" value="THIAMINE-MONOPHOSPHATE KINASE"/>
    <property type="match status" value="1"/>
</dbReference>
<dbReference type="GO" id="GO:0009228">
    <property type="term" value="P:thiamine biosynthetic process"/>
    <property type="evidence" value="ECO:0007669"/>
    <property type="project" value="UniProtKB-KW"/>
</dbReference>
<dbReference type="UniPathway" id="UPA00060">
    <property type="reaction ID" value="UER00142"/>
</dbReference>
<comment type="caution">
    <text evidence="5">The sequence shown here is derived from an EMBL/GenBank/DDBJ whole genome shotgun (WGS) entry which is preliminary data.</text>
</comment>
<dbReference type="SUPFAM" id="SSF56042">
    <property type="entry name" value="PurM C-terminal domain-like"/>
    <property type="match status" value="1"/>
</dbReference>
<feature type="binding site" evidence="2">
    <location>
        <position position="32"/>
    </location>
    <ligand>
        <name>Mg(2+)</name>
        <dbReference type="ChEBI" id="CHEBI:18420"/>
        <label>3</label>
    </ligand>
</feature>
<feature type="binding site" evidence="2">
    <location>
        <position position="321"/>
    </location>
    <ligand>
        <name>substrate</name>
    </ligand>
</feature>
<dbReference type="InterPro" id="IPR016188">
    <property type="entry name" value="PurM-like_N"/>
</dbReference>
<evidence type="ECO:0000256" key="2">
    <source>
        <dbReference type="HAMAP-Rule" id="MF_02128"/>
    </source>
</evidence>
<feature type="binding site" evidence="2">
    <location>
        <position position="216"/>
    </location>
    <ligand>
        <name>ATP</name>
        <dbReference type="ChEBI" id="CHEBI:30616"/>
    </ligand>
</feature>